<dbReference type="Pfam" id="PF00566">
    <property type="entry name" value="RabGAP-TBC"/>
    <property type="match status" value="1"/>
</dbReference>
<organism evidence="9 10">
    <name type="scientific">Dendroctonus ponderosae</name>
    <name type="common">Mountain pine beetle</name>
    <dbReference type="NCBI Taxonomy" id="77166"/>
    <lineage>
        <taxon>Eukaryota</taxon>
        <taxon>Metazoa</taxon>
        <taxon>Ecdysozoa</taxon>
        <taxon>Arthropoda</taxon>
        <taxon>Hexapoda</taxon>
        <taxon>Insecta</taxon>
        <taxon>Pterygota</taxon>
        <taxon>Neoptera</taxon>
        <taxon>Endopterygota</taxon>
        <taxon>Coleoptera</taxon>
        <taxon>Polyphaga</taxon>
        <taxon>Cucujiformia</taxon>
        <taxon>Curculionidae</taxon>
        <taxon>Scolytinae</taxon>
        <taxon>Dendroctonus</taxon>
    </lineage>
</organism>
<dbReference type="Proteomes" id="UP000019118">
    <property type="component" value="Unassembled WGS sequence"/>
</dbReference>
<evidence type="ECO:0000256" key="2">
    <source>
        <dbReference type="ARBA" id="ARBA00004184"/>
    </source>
</evidence>
<dbReference type="GO" id="GO:0012505">
    <property type="term" value="C:endomembrane system"/>
    <property type="evidence" value="ECO:0007669"/>
    <property type="project" value="UniProtKB-SubCell"/>
</dbReference>
<keyword evidence="4" id="KW-0472">Membrane</keyword>
<reference evidence="9" key="2">
    <citation type="submission" date="2024-08" db="UniProtKB">
        <authorList>
            <consortium name="EnsemblMetazoa"/>
        </authorList>
    </citation>
    <scope>IDENTIFICATION</scope>
</reference>
<dbReference type="SMART" id="SM00584">
    <property type="entry name" value="TLDc"/>
    <property type="match status" value="1"/>
</dbReference>
<feature type="domain" description="TLDc" evidence="8">
    <location>
        <begin position="382"/>
        <end position="559"/>
    </location>
</feature>
<dbReference type="Gene3D" id="1.10.472.80">
    <property type="entry name" value="Ypt/Rab-GAP domain of gyp1p, domain 3"/>
    <property type="match status" value="1"/>
</dbReference>
<feature type="region of interest" description="Disordered" evidence="7">
    <location>
        <begin position="1"/>
        <end position="25"/>
    </location>
</feature>
<dbReference type="GO" id="GO:0045202">
    <property type="term" value="C:synapse"/>
    <property type="evidence" value="ECO:0007669"/>
    <property type="project" value="UniProtKB-SubCell"/>
</dbReference>
<dbReference type="AlphaFoldDB" id="A0AAR5PUV1"/>
<dbReference type="CTD" id="35359"/>
<keyword evidence="5" id="KW-0968">Cytoplasmic vesicle</keyword>
<dbReference type="InterPro" id="IPR000195">
    <property type="entry name" value="Rab-GAP-TBC_dom"/>
</dbReference>
<evidence type="ECO:0000256" key="1">
    <source>
        <dbReference type="ARBA" id="ARBA00004156"/>
    </source>
</evidence>
<sequence length="563" mass="63342">MLIAEGAAGPATTPGSPNGSVTGPAPFTALVDSTGVVSVPPSPTARPLRMLADVRALLQSGKVQEVKQLLRANAWPANHPIRKELWPLLCKQHGKAGGVSGDGFYWDMVVQVFGSAELPERPVGLPPFVEPSRCHAYHLTRSGRACADRVISVLGYACPDIVYSPAIYPICALLLHYVTEEEAYHCMASLVSCKEKTFITQTKLLYEVTWKTVMQICRKHVKGAAVHLQRHCSSGRAERVYMDWIWWIFQGLPFQHLVRIMDCYFHEGVKVLYRTAMAILLLFHKHSSANSSEWSAEIQKNGVDLALNKFCREMPVTPQKVLKMAFGIRGLSSSYISRVFIKTEMLLKSRQVMHGSKQLVRSRSSENLPNSQSQNNIQMVSHTLTIRELLTLWSWLPVRITMYQPILLYTTEEHGCSLTTFYVRVEQHEPTLLMIKTCNNEVFGAYCSSRWCERNQKDDRGNRQAYFGTGETFLFSLYPERAKYPWIGVEGDRNVSHGAELFMAADSKMITIGGGEGQAIWMDENIRYGKTDHCATFNNPPLCPSGDFEIRVLEVYGFATDMN</sequence>
<dbReference type="SUPFAM" id="SSF47923">
    <property type="entry name" value="Ypt/Rab-GAP domain of gyp1p"/>
    <property type="match status" value="1"/>
</dbReference>
<feature type="compositionally biased region" description="Low complexity" evidence="7">
    <location>
        <begin position="1"/>
        <end position="15"/>
    </location>
</feature>
<reference evidence="10" key="1">
    <citation type="journal article" date="2013" name="Genome Biol.">
        <title>Draft genome of the mountain pine beetle, Dendroctonus ponderosae Hopkins, a major forest pest.</title>
        <authorList>
            <person name="Keeling C.I."/>
            <person name="Yuen M.M."/>
            <person name="Liao N.Y."/>
            <person name="Docking T.R."/>
            <person name="Chan S.K."/>
            <person name="Taylor G.A."/>
            <person name="Palmquist D.L."/>
            <person name="Jackman S.D."/>
            <person name="Nguyen A."/>
            <person name="Li M."/>
            <person name="Henderson H."/>
            <person name="Janes J.K."/>
            <person name="Zhao Y."/>
            <person name="Pandoh P."/>
            <person name="Moore R."/>
            <person name="Sperling F.A."/>
            <person name="Huber D.P."/>
            <person name="Birol I."/>
            <person name="Jones S.J."/>
            <person name="Bohlmann J."/>
        </authorList>
    </citation>
    <scope>NUCLEOTIDE SEQUENCE</scope>
</reference>
<evidence type="ECO:0000259" key="8">
    <source>
        <dbReference type="PROSITE" id="PS51886"/>
    </source>
</evidence>
<evidence type="ECO:0000256" key="6">
    <source>
        <dbReference type="ARBA" id="ARBA00034103"/>
    </source>
</evidence>
<dbReference type="PANTHER" id="PTHR23354:SF122">
    <property type="entry name" value="GTPASE-ACTIVATING PROTEIN SKYWALKER"/>
    <property type="match status" value="1"/>
</dbReference>
<dbReference type="Pfam" id="PF07534">
    <property type="entry name" value="TLD"/>
    <property type="match status" value="1"/>
</dbReference>
<keyword evidence="3" id="KW-0770">Synapse</keyword>
<dbReference type="InterPro" id="IPR035969">
    <property type="entry name" value="Rab-GAP_TBC_sf"/>
</dbReference>
<evidence type="ECO:0000256" key="3">
    <source>
        <dbReference type="ARBA" id="ARBA00023018"/>
    </source>
</evidence>
<dbReference type="PROSITE" id="PS51886">
    <property type="entry name" value="TLDC"/>
    <property type="match status" value="1"/>
</dbReference>
<evidence type="ECO:0000313" key="10">
    <source>
        <dbReference type="Proteomes" id="UP000019118"/>
    </source>
</evidence>
<dbReference type="InterPro" id="IPR006571">
    <property type="entry name" value="TLDc_dom"/>
</dbReference>
<keyword evidence="10" id="KW-1185">Reference proteome</keyword>
<name>A0AAR5PUV1_DENPD</name>
<accession>A0AAR5PUV1</accession>
<evidence type="ECO:0000256" key="5">
    <source>
        <dbReference type="ARBA" id="ARBA00023329"/>
    </source>
</evidence>
<evidence type="ECO:0000256" key="7">
    <source>
        <dbReference type="SAM" id="MobiDB-lite"/>
    </source>
</evidence>
<protein>
    <recommendedName>
        <fullName evidence="8">TLDc domain-containing protein</fullName>
    </recommendedName>
</protein>
<dbReference type="RefSeq" id="XP_048518564.1">
    <property type="nucleotide sequence ID" value="XM_048662607.1"/>
</dbReference>
<dbReference type="PANTHER" id="PTHR23354">
    <property type="entry name" value="NUCLEOLAR PROTEIN 7/ESTROGEN RECEPTOR COACTIVATOR-RELATED"/>
    <property type="match status" value="1"/>
</dbReference>
<proteinExistence type="predicted"/>
<comment type="subcellular location">
    <subcellularLocation>
        <location evidence="1">Cytoplasmic vesicle membrane</location>
    </subcellularLocation>
    <subcellularLocation>
        <location evidence="2">Endomembrane system</location>
        <topology evidence="2">Peripheral membrane protein</topology>
    </subcellularLocation>
    <subcellularLocation>
        <location evidence="6">Synapse</location>
    </subcellularLocation>
</comment>
<dbReference type="EnsemblMetazoa" id="XM_019909230.1">
    <property type="protein sequence ID" value="XP_019764789.1"/>
    <property type="gene ID" value="LOC109540771"/>
</dbReference>
<evidence type="ECO:0000313" key="9">
    <source>
        <dbReference type="EnsemblMetazoa" id="XP_019764789.1"/>
    </source>
</evidence>
<dbReference type="SMART" id="SM00164">
    <property type="entry name" value="TBC"/>
    <property type="match status" value="1"/>
</dbReference>
<dbReference type="GeneID" id="109540771"/>
<dbReference type="GO" id="GO:0030659">
    <property type="term" value="C:cytoplasmic vesicle membrane"/>
    <property type="evidence" value="ECO:0007669"/>
    <property type="project" value="UniProtKB-SubCell"/>
</dbReference>
<evidence type="ECO:0000256" key="4">
    <source>
        <dbReference type="ARBA" id="ARBA00023136"/>
    </source>
</evidence>